<organism evidence="1 2">
    <name type="scientific">Lactuca sativa</name>
    <name type="common">Garden lettuce</name>
    <dbReference type="NCBI Taxonomy" id="4236"/>
    <lineage>
        <taxon>Eukaryota</taxon>
        <taxon>Viridiplantae</taxon>
        <taxon>Streptophyta</taxon>
        <taxon>Embryophyta</taxon>
        <taxon>Tracheophyta</taxon>
        <taxon>Spermatophyta</taxon>
        <taxon>Magnoliopsida</taxon>
        <taxon>eudicotyledons</taxon>
        <taxon>Gunneridae</taxon>
        <taxon>Pentapetalae</taxon>
        <taxon>asterids</taxon>
        <taxon>campanulids</taxon>
        <taxon>Asterales</taxon>
        <taxon>Asteraceae</taxon>
        <taxon>Cichorioideae</taxon>
        <taxon>Cichorieae</taxon>
        <taxon>Lactucinae</taxon>
        <taxon>Lactuca</taxon>
    </lineage>
</organism>
<dbReference type="EMBL" id="NBSK02000005">
    <property type="protein sequence ID" value="KAJ0207557.1"/>
    <property type="molecule type" value="Genomic_DNA"/>
</dbReference>
<accession>A0A9R1XGY4</accession>
<evidence type="ECO:0000313" key="2">
    <source>
        <dbReference type="Proteomes" id="UP000235145"/>
    </source>
</evidence>
<gene>
    <name evidence="1" type="ORF">LSAT_V11C500240990</name>
</gene>
<keyword evidence="2" id="KW-1185">Reference proteome</keyword>
<proteinExistence type="predicted"/>
<dbReference type="Proteomes" id="UP000235145">
    <property type="component" value="Unassembled WGS sequence"/>
</dbReference>
<comment type="caution">
    <text evidence="1">The sequence shown here is derived from an EMBL/GenBank/DDBJ whole genome shotgun (WGS) entry which is preliminary data.</text>
</comment>
<evidence type="ECO:0000313" key="1">
    <source>
        <dbReference type="EMBL" id="KAJ0207557.1"/>
    </source>
</evidence>
<sequence length="162" mass="18714">MEILQLKQDFQESTDKYNVLNEKLTYSLKNINSLEIENKRLIWNMDSIKGARKLSDDIFTKANTLGTGKIDTNYRPGIERESFEIKQAKQENMTNCEKFESTLPDLFTSVNEADSDEETIINCSPDDTAFTVSKKSFKRVVNSETDSASSLTHQIKKYRWNH</sequence>
<protein>
    <submittedName>
        <fullName evidence="1">Uncharacterized protein</fullName>
    </submittedName>
</protein>
<name>A0A9R1XGY4_LACSA</name>
<reference evidence="1 2" key="1">
    <citation type="journal article" date="2017" name="Nat. Commun.">
        <title>Genome assembly with in vitro proximity ligation data and whole-genome triplication in lettuce.</title>
        <authorList>
            <person name="Reyes-Chin-Wo S."/>
            <person name="Wang Z."/>
            <person name="Yang X."/>
            <person name="Kozik A."/>
            <person name="Arikit S."/>
            <person name="Song C."/>
            <person name="Xia L."/>
            <person name="Froenicke L."/>
            <person name="Lavelle D.O."/>
            <person name="Truco M.J."/>
            <person name="Xia R."/>
            <person name="Zhu S."/>
            <person name="Xu C."/>
            <person name="Xu H."/>
            <person name="Xu X."/>
            <person name="Cox K."/>
            <person name="Korf I."/>
            <person name="Meyers B.C."/>
            <person name="Michelmore R.W."/>
        </authorList>
    </citation>
    <scope>NUCLEOTIDE SEQUENCE [LARGE SCALE GENOMIC DNA]</scope>
    <source>
        <strain evidence="2">cv. Salinas</strain>
        <tissue evidence="1">Seedlings</tissue>
    </source>
</reference>
<dbReference type="AlphaFoldDB" id="A0A9R1XGY4"/>